<accession>A0A2H0YY02</accession>
<evidence type="ECO:0000256" key="2">
    <source>
        <dbReference type="ARBA" id="ARBA00023235"/>
    </source>
</evidence>
<organism evidence="3 4">
    <name type="scientific">Candidatus Kaiserbacteria bacterium CG08_land_8_20_14_0_20_50_21</name>
    <dbReference type="NCBI Taxonomy" id="1974604"/>
    <lineage>
        <taxon>Bacteria</taxon>
        <taxon>Candidatus Kaiseribacteriota</taxon>
    </lineage>
</organism>
<dbReference type="AlphaFoldDB" id="A0A2H0YY02"/>
<dbReference type="GO" id="GO:0016857">
    <property type="term" value="F:racemase and epimerase activity, acting on carbohydrates and derivatives"/>
    <property type="evidence" value="ECO:0007669"/>
    <property type="project" value="InterPro"/>
</dbReference>
<dbReference type="Gene3D" id="3.20.20.70">
    <property type="entry name" value="Aldolase class I"/>
    <property type="match status" value="1"/>
</dbReference>
<keyword evidence="2" id="KW-0413">Isomerase</keyword>
<protein>
    <recommendedName>
        <fullName evidence="5">Ribulose-phosphate 3-epimerase</fullName>
    </recommendedName>
</protein>
<dbReference type="GO" id="GO:0046872">
    <property type="term" value="F:metal ion binding"/>
    <property type="evidence" value="ECO:0007669"/>
    <property type="project" value="UniProtKB-KW"/>
</dbReference>
<name>A0A2H0YY02_9BACT</name>
<evidence type="ECO:0000256" key="1">
    <source>
        <dbReference type="ARBA" id="ARBA00022723"/>
    </source>
</evidence>
<dbReference type="InterPro" id="IPR000056">
    <property type="entry name" value="Ribul_P_3_epim-like"/>
</dbReference>
<dbReference type="GO" id="GO:0005975">
    <property type="term" value="P:carbohydrate metabolic process"/>
    <property type="evidence" value="ECO:0007669"/>
    <property type="project" value="InterPro"/>
</dbReference>
<dbReference type="EMBL" id="PEXT01000057">
    <property type="protein sequence ID" value="PIS43179.1"/>
    <property type="molecule type" value="Genomic_DNA"/>
</dbReference>
<proteinExistence type="predicted"/>
<dbReference type="SUPFAM" id="SSF51366">
    <property type="entry name" value="Ribulose-phoshate binding barrel"/>
    <property type="match status" value="1"/>
</dbReference>
<evidence type="ECO:0000313" key="3">
    <source>
        <dbReference type="EMBL" id="PIS43179.1"/>
    </source>
</evidence>
<dbReference type="Pfam" id="PF00834">
    <property type="entry name" value="Ribul_P_3_epim"/>
    <property type="match status" value="1"/>
</dbReference>
<dbReference type="Proteomes" id="UP000228687">
    <property type="component" value="Unassembled WGS sequence"/>
</dbReference>
<sequence>MPLIEVGSTKHRSNKSTRAYTIGMSLVVPAVLPSSRKDFEEKLALFTRLPSVNRVQIDVVDGEFASPASWPYSAPAELEALVERGDMLPQLDRIAYEIDLMCLDADRVASAWLSFGATRLTFHVESVTDVPQLLASVRSRYGNFISPGLAINIASDPVLIEQNLGEIRYVQFMGIARIGRQGQPFDERVFEKVRIFHEQHPEIPVQVDGGVSLKNASRLLALGVSSLIIGSALARAGNSAAALAVFEELQSPYGV</sequence>
<dbReference type="InterPro" id="IPR011060">
    <property type="entry name" value="RibuloseP-bd_barrel"/>
</dbReference>
<keyword evidence="1" id="KW-0479">Metal-binding</keyword>
<evidence type="ECO:0008006" key="5">
    <source>
        <dbReference type="Google" id="ProtNLM"/>
    </source>
</evidence>
<reference evidence="4" key="1">
    <citation type="submission" date="2017-09" db="EMBL/GenBank/DDBJ databases">
        <title>Depth-based differentiation of microbial function through sediment-hosted aquifers and enrichment of novel symbionts in the deep terrestrial subsurface.</title>
        <authorList>
            <person name="Probst A.J."/>
            <person name="Ladd B."/>
            <person name="Jarett J.K."/>
            <person name="Geller-Mcgrath D.E."/>
            <person name="Sieber C.M.K."/>
            <person name="Emerson J.B."/>
            <person name="Anantharaman K."/>
            <person name="Thomas B.C."/>
            <person name="Malmstrom R."/>
            <person name="Stieglmeier M."/>
            <person name="Klingl A."/>
            <person name="Woyke T."/>
            <person name="Ryan C.M."/>
            <person name="Banfield J.F."/>
        </authorList>
    </citation>
    <scope>NUCLEOTIDE SEQUENCE [LARGE SCALE GENOMIC DNA]</scope>
</reference>
<comment type="caution">
    <text evidence="3">The sequence shown here is derived from an EMBL/GenBank/DDBJ whole genome shotgun (WGS) entry which is preliminary data.</text>
</comment>
<evidence type="ECO:0000313" key="4">
    <source>
        <dbReference type="Proteomes" id="UP000228687"/>
    </source>
</evidence>
<dbReference type="PANTHER" id="PTHR11749">
    <property type="entry name" value="RIBULOSE-5-PHOSPHATE-3-EPIMERASE"/>
    <property type="match status" value="1"/>
</dbReference>
<dbReference type="InterPro" id="IPR013785">
    <property type="entry name" value="Aldolase_TIM"/>
</dbReference>
<gene>
    <name evidence="3" type="ORF">COT23_02725</name>
</gene>